<dbReference type="GO" id="GO:0006355">
    <property type="term" value="P:regulation of DNA-templated transcription"/>
    <property type="evidence" value="ECO:0007669"/>
    <property type="project" value="InterPro"/>
</dbReference>
<evidence type="ECO:0000256" key="2">
    <source>
        <dbReference type="ARBA" id="ARBA00022763"/>
    </source>
</evidence>
<evidence type="ECO:0000256" key="7">
    <source>
        <dbReference type="RuleBase" id="RU003991"/>
    </source>
</evidence>
<evidence type="ECO:0000256" key="5">
    <source>
        <dbReference type="ARBA" id="ARBA00023204"/>
    </source>
</evidence>
<evidence type="ECO:0000256" key="3">
    <source>
        <dbReference type="ARBA" id="ARBA00022801"/>
    </source>
</evidence>
<proteinExistence type="inferred from homology"/>
<dbReference type="MEROPS" id="S24.003"/>
<feature type="domain" description="Peptidase S24/S26A/S26B/S26C" evidence="8">
    <location>
        <begin position="20"/>
        <end position="135"/>
    </location>
</feature>
<dbReference type="HOGENOM" id="CLU_066192_0_0_6"/>
<sequence length="143" mass="15530">MEYAMLMMRLLPQPDAEGLPLFLETVACGFPSPAQDYVEKRVSLDAHCIVHPNATYFLRAAGESMNGAGIEDGDLLVVDSALKPQEGDIVVAALEGEFTVKTLRLHPVAQLVPMNPDFAPIPLGGDAEVVIFGVVTWVLKKRR</sequence>
<dbReference type="GO" id="GO:0009432">
    <property type="term" value="P:SOS response"/>
    <property type="evidence" value="ECO:0007669"/>
    <property type="project" value="UniProtKB-KW"/>
</dbReference>
<keyword evidence="6" id="KW-0742">SOS response</keyword>
<dbReference type="Pfam" id="PF00717">
    <property type="entry name" value="Peptidase_S24"/>
    <property type="match status" value="1"/>
</dbReference>
<comment type="similarity">
    <text evidence="1 7">Belongs to the peptidase S24 family.</text>
</comment>
<dbReference type="CDD" id="cd06529">
    <property type="entry name" value="S24_LexA-like"/>
    <property type="match status" value="1"/>
</dbReference>
<keyword evidence="4 7" id="KW-0068">Autocatalytic cleavage</keyword>
<accession>A7MEJ1</accession>
<keyword evidence="5" id="KW-0234">DNA repair</keyword>
<dbReference type="GO" id="GO:0006281">
    <property type="term" value="P:DNA repair"/>
    <property type="evidence" value="ECO:0007669"/>
    <property type="project" value="UniProtKB-KW"/>
</dbReference>
<dbReference type="InterPro" id="IPR039418">
    <property type="entry name" value="LexA-like"/>
</dbReference>
<keyword evidence="10" id="KW-1185">Reference proteome</keyword>
<dbReference type="NCBIfam" id="NF007621">
    <property type="entry name" value="PRK10276.1"/>
    <property type="match status" value="1"/>
</dbReference>
<evidence type="ECO:0000256" key="1">
    <source>
        <dbReference type="ARBA" id="ARBA00007484"/>
    </source>
</evidence>
<dbReference type="AlphaFoldDB" id="A7MEJ1"/>
<dbReference type="EMBL" id="CP000783">
    <property type="protein sequence ID" value="ABU76980.1"/>
    <property type="molecule type" value="Genomic_DNA"/>
</dbReference>
<evidence type="ECO:0000259" key="8">
    <source>
        <dbReference type="Pfam" id="PF00717"/>
    </source>
</evidence>
<evidence type="ECO:0000313" key="10">
    <source>
        <dbReference type="Proteomes" id="UP000000260"/>
    </source>
</evidence>
<keyword evidence="3 7" id="KW-0378">Hydrolase</keyword>
<dbReference type="PRINTS" id="PR00726">
    <property type="entry name" value="LEXASERPTASE"/>
</dbReference>
<dbReference type="InterPro" id="IPR036286">
    <property type="entry name" value="LexA/Signal_pep-like_sf"/>
</dbReference>
<gene>
    <name evidence="9" type="ordered locus">ESA_01726</name>
</gene>
<evidence type="ECO:0000256" key="6">
    <source>
        <dbReference type="ARBA" id="ARBA00023236"/>
    </source>
</evidence>
<dbReference type="SUPFAM" id="SSF51306">
    <property type="entry name" value="LexA/Signal peptidase"/>
    <property type="match status" value="1"/>
</dbReference>
<evidence type="ECO:0000313" key="9">
    <source>
        <dbReference type="EMBL" id="ABU76980.1"/>
    </source>
</evidence>
<dbReference type="GO" id="GO:0016787">
    <property type="term" value="F:hydrolase activity"/>
    <property type="evidence" value="ECO:0007669"/>
    <property type="project" value="UniProtKB-KW"/>
</dbReference>
<organism evidence="9 10">
    <name type="scientific">Cronobacter sakazakii (strain ATCC BAA-894)</name>
    <name type="common">Enterobacter sakazakii</name>
    <dbReference type="NCBI Taxonomy" id="290339"/>
    <lineage>
        <taxon>Bacteria</taxon>
        <taxon>Pseudomonadati</taxon>
        <taxon>Pseudomonadota</taxon>
        <taxon>Gammaproteobacteria</taxon>
        <taxon>Enterobacterales</taxon>
        <taxon>Enterobacteriaceae</taxon>
        <taxon>Cronobacter</taxon>
    </lineage>
</organism>
<reference evidence="9 10" key="1">
    <citation type="journal article" date="2010" name="PLoS ONE">
        <title>Genome sequence of Cronobacter sakazakii BAA-894 and comparative genomic hybridization analysis with other Cronobacter species.</title>
        <authorList>
            <person name="Kucerova E."/>
            <person name="Clifton S.W."/>
            <person name="Xia X.Q."/>
            <person name="Long F."/>
            <person name="Porwollik S."/>
            <person name="Fulton L."/>
            <person name="Fronick C."/>
            <person name="Minx P."/>
            <person name="Kyung K."/>
            <person name="Warren W."/>
            <person name="Fulton R."/>
            <person name="Feng D."/>
            <person name="Wollam A."/>
            <person name="Shah N."/>
            <person name="Bhonagiri V."/>
            <person name="Nash W.E."/>
            <person name="Hallsworth-Pepin K."/>
            <person name="Wilson R.K."/>
            <person name="McClelland M."/>
            <person name="Forsythe S.J."/>
        </authorList>
    </citation>
    <scope>NUCLEOTIDE SEQUENCE [LARGE SCALE GENOMIC DNA]</scope>
    <source>
        <strain evidence="9 10">ATCC BAA-894</strain>
    </source>
</reference>
<evidence type="ECO:0000256" key="4">
    <source>
        <dbReference type="ARBA" id="ARBA00022813"/>
    </source>
</evidence>
<dbReference type="KEGG" id="esa:ESA_01726"/>
<dbReference type="Proteomes" id="UP000000260">
    <property type="component" value="Chromosome"/>
</dbReference>
<dbReference type="InterPro" id="IPR050077">
    <property type="entry name" value="LexA_repressor"/>
</dbReference>
<name>A7MEJ1_CROS8</name>
<protein>
    <recommendedName>
        <fullName evidence="8">Peptidase S24/S26A/S26B/S26C domain-containing protein</fullName>
    </recommendedName>
</protein>
<keyword evidence="2" id="KW-0227">DNA damage</keyword>
<dbReference type="InterPro" id="IPR006197">
    <property type="entry name" value="Peptidase_S24_LexA"/>
</dbReference>
<dbReference type="PANTHER" id="PTHR33516">
    <property type="entry name" value="LEXA REPRESSOR"/>
    <property type="match status" value="1"/>
</dbReference>
<dbReference type="PANTHER" id="PTHR33516:SF2">
    <property type="entry name" value="LEXA REPRESSOR-RELATED"/>
    <property type="match status" value="1"/>
</dbReference>
<dbReference type="InterPro" id="IPR015927">
    <property type="entry name" value="Peptidase_S24_S26A/B/C"/>
</dbReference>
<dbReference type="GO" id="GO:0003677">
    <property type="term" value="F:DNA binding"/>
    <property type="evidence" value="ECO:0007669"/>
    <property type="project" value="InterPro"/>
</dbReference>
<dbReference type="Gene3D" id="2.10.109.10">
    <property type="entry name" value="Umud Fragment, subunit A"/>
    <property type="match status" value="1"/>
</dbReference>